<evidence type="ECO:0000313" key="7">
    <source>
        <dbReference type="Proteomes" id="UP000095023"/>
    </source>
</evidence>
<dbReference type="Pfam" id="PF00248">
    <property type="entry name" value="Aldo_ket_red"/>
    <property type="match status" value="1"/>
</dbReference>
<dbReference type="InterPro" id="IPR018170">
    <property type="entry name" value="Aldo/ket_reductase_CS"/>
</dbReference>
<dbReference type="Gene3D" id="3.20.20.100">
    <property type="entry name" value="NADP-dependent oxidoreductase domain"/>
    <property type="match status" value="1"/>
</dbReference>
<evidence type="ECO:0000256" key="2">
    <source>
        <dbReference type="PIRSR" id="PIRSR000097-1"/>
    </source>
</evidence>
<gene>
    <name evidence="6" type="ORF">CANCADRAFT_57596</name>
</gene>
<dbReference type="PROSITE" id="PS00798">
    <property type="entry name" value="ALDOKETO_REDUCTASE_1"/>
    <property type="match status" value="1"/>
</dbReference>
<feature type="binding site" evidence="3">
    <location>
        <position position="108"/>
    </location>
    <ligand>
        <name>substrate</name>
    </ligand>
</feature>
<dbReference type="EMBL" id="KV453842">
    <property type="protein sequence ID" value="ODV91315.1"/>
    <property type="molecule type" value="Genomic_DNA"/>
</dbReference>
<dbReference type="InterPro" id="IPR020471">
    <property type="entry name" value="AKR"/>
</dbReference>
<dbReference type="GO" id="GO:0102098">
    <property type="term" value="F:D-galacturonate reductase activity"/>
    <property type="evidence" value="ECO:0007669"/>
    <property type="project" value="InterPro"/>
</dbReference>
<dbReference type="InterPro" id="IPR023210">
    <property type="entry name" value="NADP_OxRdtase_dom"/>
</dbReference>
<name>A0A1E4THU5_9ASCO</name>
<accession>A0A1E4THU5</accession>
<dbReference type="PRINTS" id="PR00069">
    <property type="entry name" value="ALDKETRDTASE"/>
</dbReference>
<organism evidence="6 7">
    <name type="scientific">Tortispora caseinolytica NRRL Y-17796</name>
    <dbReference type="NCBI Taxonomy" id="767744"/>
    <lineage>
        <taxon>Eukaryota</taxon>
        <taxon>Fungi</taxon>
        <taxon>Dikarya</taxon>
        <taxon>Ascomycota</taxon>
        <taxon>Saccharomycotina</taxon>
        <taxon>Trigonopsidomycetes</taxon>
        <taxon>Trigonopsidales</taxon>
        <taxon>Trigonopsidaceae</taxon>
        <taxon>Tortispora</taxon>
    </lineage>
</organism>
<dbReference type="GO" id="GO:0019698">
    <property type="term" value="P:D-galacturonate catabolic process"/>
    <property type="evidence" value="ECO:0007669"/>
    <property type="project" value="InterPro"/>
</dbReference>
<feature type="domain" description="NADP-dependent oxidoreductase" evidence="5">
    <location>
        <begin position="15"/>
        <end position="277"/>
    </location>
</feature>
<dbReference type="AlphaFoldDB" id="A0A1E4THU5"/>
<proteinExistence type="predicted"/>
<keyword evidence="1" id="KW-0560">Oxidoreductase</keyword>
<protein>
    <recommendedName>
        <fullName evidence="5">NADP-dependent oxidoreductase domain-containing protein</fullName>
    </recommendedName>
</protein>
<dbReference type="PANTHER" id="PTHR11732">
    <property type="entry name" value="ALDO/KETO REDUCTASE"/>
    <property type="match status" value="1"/>
</dbReference>
<dbReference type="Proteomes" id="UP000095023">
    <property type="component" value="Unassembled WGS sequence"/>
</dbReference>
<sequence length="308" mass="34164">MKLFKLNTGASIPAIGLGTWQASGPEASKFTEQAIRIGYRHIDTAVAYQNEKDVGAGIKAAIDAGVVKREDLFVTTKLWSVHHRNPQKAIERSLEALGLDYVDLYLMHWPVALQDNGKDLMPTLPDGRRAFDPDRHFVDTWKDLEKVYKSGKARAIGVSNCSIPYLEELLASATVVPAANQVELHPYLPQTELVDFCLSKGILPEAYSPLGAAGAPLIKDETVNEIAKAHNVGPGTVLINFNVARGAAVIPKTSNLDRAKSNLEIIDFTPEEMEKLMNIHKVHGLRRYISPDWGVDLKFDFWPKSWRV</sequence>
<dbReference type="FunFam" id="3.20.20.100:FF:000002">
    <property type="entry name" value="2,5-diketo-D-gluconic acid reductase A"/>
    <property type="match status" value="1"/>
</dbReference>
<evidence type="ECO:0000259" key="5">
    <source>
        <dbReference type="Pfam" id="PF00248"/>
    </source>
</evidence>
<evidence type="ECO:0000313" key="6">
    <source>
        <dbReference type="EMBL" id="ODV91315.1"/>
    </source>
</evidence>
<dbReference type="PIRSF" id="PIRSF000097">
    <property type="entry name" value="AKR"/>
    <property type="match status" value="1"/>
</dbReference>
<dbReference type="SUPFAM" id="SSF51430">
    <property type="entry name" value="NAD(P)-linked oxidoreductase"/>
    <property type="match status" value="1"/>
</dbReference>
<dbReference type="InterPro" id="IPR036812">
    <property type="entry name" value="NAD(P)_OxRdtase_dom_sf"/>
</dbReference>
<dbReference type="CDD" id="cd19121">
    <property type="entry name" value="AKR_AKR3D1"/>
    <property type="match status" value="1"/>
</dbReference>
<dbReference type="InterPro" id="IPR044495">
    <property type="entry name" value="AKR3D"/>
</dbReference>
<feature type="active site" description="Proton donor" evidence="2">
    <location>
        <position position="48"/>
    </location>
</feature>
<keyword evidence="7" id="KW-1185">Reference proteome</keyword>
<dbReference type="OrthoDB" id="416253at2759"/>
<feature type="site" description="Lowers pKa of active site Tyr" evidence="4">
    <location>
        <position position="77"/>
    </location>
</feature>
<evidence type="ECO:0000256" key="1">
    <source>
        <dbReference type="ARBA" id="ARBA00023002"/>
    </source>
</evidence>
<evidence type="ECO:0000256" key="4">
    <source>
        <dbReference type="PIRSR" id="PIRSR000097-3"/>
    </source>
</evidence>
<evidence type="ECO:0000256" key="3">
    <source>
        <dbReference type="PIRSR" id="PIRSR000097-2"/>
    </source>
</evidence>
<reference evidence="7" key="1">
    <citation type="submission" date="2016-02" db="EMBL/GenBank/DDBJ databases">
        <title>Comparative genomics of biotechnologically important yeasts.</title>
        <authorList>
            <consortium name="DOE Joint Genome Institute"/>
            <person name="Riley R."/>
            <person name="Haridas S."/>
            <person name="Wolfe K.H."/>
            <person name="Lopes M.R."/>
            <person name="Hittinger C.T."/>
            <person name="Goker M."/>
            <person name="Salamov A."/>
            <person name="Wisecaver J."/>
            <person name="Long T.M."/>
            <person name="Aerts A.L."/>
            <person name="Barry K."/>
            <person name="Choi C."/>
            <person name="Clum A."/>
            <person name="Coughlan A.Y."/>
            <person name="Deshpande S."/>
            <person name="Douglass A.P."/>
            <person name="Hanson S.J."/>
            <person name="Klenk H.-P."/>
            <person name="Labutti K."/>
            <person name="Lapidus A."/>
            <person name="Lindquist E."/>
            <person name="Lipzen A."/>
            <person name="Meier-Kolthoff J.P."/>
            <person name="Ohm R.A."/>
            <person name="Otillar R.P."/>
            <person name="Pangilinan J."/>
            <person name="Peng Y."/>
            <person name="Rokas A."/>
            <person name="Rosa C.A."/>
            <person name="Scheuner C."/>
            <person name="Sibirny A.A."/>
            <person name="Slot J.C."/>
            <person name="Stielow J.B."/>
            <person name="Sun H."/>
            <person name="Kurtzman C.P."/>
            <person name="Blackwell M."/>
            <person name="Jeffries T.W."/>
            <person name="Grigoriev I.V."/>
        </authorList>
    </citation>
    <scope>NUCLEOTIDE SEQUENCE [LARGE SCALE GENOMIC DNA]</scope>
    <source>
        <strain evidence="7">NRRL Y-17796</strain>
    </source>
</reference>